<evidence type="ECO:0000313" key="3">
    <source>
        <dbReference type="Proteomes" id="UP000198243"/>
    </source>
</evidence>
<feature type="region of interest" description="Disordered" evidence="1">
    <location>
        <begin position="32"/>
        <end position="65"/>
    </location>
</feature>
<sequence length="65" mass="7283">MHARFEELWEHEQATLDLERYWSVTVTLYGPGNGERAIRRLAPQQPGGPRTPAPRSSAAGDTHGR</sequence>
<gene>
    <name evidence="2" type="ORF">GA0070607_6148</name>
</gene>
<accession>A0A1C4Y2I1</accession>
<dbReference type="AlphaFoldDB" id="A0A1C4Y2I1"/>
<dbReference type="RefSeq" id="WP_089021266.1">
    <property type="nucleotide sequence ID" value="NZ_LT607412.1"/>
</dbReference>
<dbReference type="EMBL" id="LT607412">
    <property type="protein sequence ID" value="SCF14935.1"/>
    <property type="molecule type" value="Genomic_DNA"/>
</dbReference>
<organism evidence="2 3">
    <name type="scientific">Micromonospora coriariae</name>
    <dbReference type="NCBI Taxonomy" id="285665"/>
    <lineage>
        <taxon>Bacteria</taxon>
        <taxon>Bacillati</taxon>
        <taxon>Actinomycetota</taxon>
        <taxon>Actinomycetes</taxon>
        <taxon>Micromonosporales</taxon>
        <taxon>Micromonosporaceae</taxon>
        <taxon>Micromonospora</taxon>
    </lineage>
</organism>
<evidence type="ECO:0000256" key="1">
    <source>
        <dbReference type="SAM" id="MobiDB-lite"/>
    </source>
</evidence>
<protein>
    <submittedName>
        <fullName evidence="2">Uncharacterized protein</fullName>
    </submittedName>
</protein>
<dbReference type="Proteomes" id="UP000198243">
    <property type="component" value="Chromosome I"/>
</dbReference>
<keyword evidence="3" id="KW-1185">Reference proteome</keyword>
<proteinExistence type="predicted"/>
<name>A0A1C4Y2I1_9ACTN</name>
<reference evidence="3" key="1">
    <citation type="submission" date="2016-06" db="EMBL/GenBank/DDBJ databases">
        <authorList>
            <person name="Varghese N."/>
            <person name="Submissions Spin"/>
        </authorList>
    </citation>
    <scope>NUCLEOTIDE SEQUENCE [LARGE SCALE GENOMIC DNA]</scope>
    <source>
        <strain evidence="3">DSM 44875</strain>
    </source>
</reference>
<evidence type="ECO:0000313" key="2">
    <source>
        <dbReference type="EMBL" id="SCF14935.1"/>
    </source>
</evidence>